<protein>
    <submittedName>
        <fullName evidence="1">Phage portal protein</fullName>
    </submittedName>
</protein>
<keyword evidence="2" id="KW-1185">Reference proteome</keyword>
<dbReference type="AlphaFoldDB" id="A0A9X1LR96"/>
<name>A0A9X1LR96_9MICO</name>
<reference evidence="1" key="1">
    <citation type="submission" date="2021-04" db="EMBL/GenBank/DDBJ databases">
        <title>Microbacterium tenobrionis sp. nov. and Microbacterium allomyrinae sp. nov., isolated from larvae of Tenobrio molitor and Allomyrina dichotoma, respectively.</title>
        <authorList>
            <person name="Lee S.D."/>
        </authorList>
    </citation>
    <scope>NUCLEOTIDE SEQUENCE</scope>
    <source>
        <strain evidence="1">BWT-G7</strain>
    </source>
</reference>
<sequence>MVQVSLFTRPETRDLTAEDAFGPSWQSLGRGGAMRQAAAYAAVRYIADQWAQSAITVTELRGDQREPVATPPILADPSPILSVWDSRVIMTTELKNRGNAYSIVDDSRRYCQWLPDGYVTVDSTNPFKPVYRLLGRPIDLVKRGGNLLHIREMVDAGGVEGMSPIQQFAASFEWSDLARQYGRRYLKNSSMPPAILQAKGSRLDADKLREARDEFVEAAKEGKPVALPGEWDYRKITITPEEAQFLQTIEASATEIAIIYGVPPEEVGGKAGSSRTYSNREMDQALFRIKTLGGVSGRAEAAFPDVLRDGLQVVYDLSRLERPGILEFARTITEQLRNGTLTLSEARRELGRRGLNTTELEQWQQWYATTKSESESLAESIATSITKEAP</sequence>
<dbReference type="Proteomes" id="UP001139354">
    <property type="component" value="Unassembled WGS sequence"/>
</dbReference>
<evidence type="ECO:0000313" key="1">
    <source>
        <dbReference type="EMBL" id="MCC2030622.1"/>
    </source>
</evidence>
<proteinExistence type="predicted"/>
<gene>
    <name evidence="1" type="ORF">KEC57_00315</name>
</gene>
<comment type="caution">
    <text evidence="1">The sequence shown here is derived from an EMBL/GenBank/DDBJ whole genome shotgun (WGS) entry which is preliminary data.</text>
</comment>
<organism evidence="1 2">
    <name type="scientific">Microbacterium allomyrinae</name>
    <dbReference type="NCBI Taxonomy" id="2830666"/>
    <lineage>
        <taxon>Bacteria</taxon>
        <taxon>Bacillati</taxon>
        <taxon>Actinomycetota</taxon>
        <taxon>Actinomycetes</taxon>
        <taxon>Micrococcales</taxon>
        <taxon>Microbacteriaceae</taxon>
        <taxon>Microbacterium</taxon>
    </lineage>
</organism>
<evidence type="ECO:0000313" key="2">
    <source>
        <dbReference type="Proteomes" id="UP001139354"/>
    </source>
</evidence>
<dbReference type="RefSeq" id="WP_229382532.1">
    <property type="nucleotide sequence ID" value="NZ_JAGTTN010000001.1"/>
</dbReference>
<dbReference type="InterPro" id="IPR006944">
    <property type="entry name" value="Phage/GTA_portal"/>
</dbReference>
<accession>A0A9X1LR96</accession>
<dbReference type="EMBL" id="JAGTTN010000001">
    <property type="protein sequence ID" value="MCC2030622.1"/>
    <property type="molecule type" value="Genomic_DNA"/>
</dbReference>
<dbReference type="Pfam" id="PF04860">
    <property type="entry name" value="Phage_portal"/>
    <property type="match status" value="1"/>
</dbReference>